<evidence type="ECO:0000256" key="5">
    <source>
        <dbReference type="ARBA" id="ARBA00022989"/>
    </source>
</evidence>
<protein>
    <recommendedName>
        <fullName evidence="11">Polyamine transport protein</fullName>
    </recommendedName>
</protein>
<feature type="region of interest" description="Disordered" evidence="7">
    <location>
        <begin position="530"/>
        <end position="579"/>
    </location>
</feature>
<reference evidence="9" key="1">
    <citation type="submission" date="2021-10" db="EMBL/GenBank/DDBJ databases">
        <authorList>
            <person name="Piombo E."/>
        </authorList>
    </citation>
    <scope>NUCLEOTIDE SEQUENCE</scope>
</reference>
<proteinExistence type="predicted"/>
<feature type="compositionally biased region" description="Polar residues" evidence="7">
    <location>
        <begin position="562"/>
        <end position="576"/>
    </location>
</feature>
<feature type="region of interest" description="Disordered" evidence="7">
    <location>
        <begin position="1"/>
        <end position="41"/>
    </location>
</feature>
<evidence type="ECO:0000256" key="7">
    <source>
        <dbReference type="SAM" id="MobiDB-lite"/>
    </source>
</evidence>
<evidence type="ECO:0000256" key="1">
    <source>
        <dbReference type="ARBA" id="ARBA00004651"/>
    </source>
</evidence>
<keyword evidence="3" id="KW-1003">Cell membrane</keyword>
<evidence type="ECO:0000313" key="9">
    <source>
        <dbReference type="EMBL" id="CAH0014753.1"/>
    </source>
</evidence>
<dbReference type="CDD" id="cd06174">
    <property type="entry name" value="MFS"/>
    <property type="match status" value="1"/>
</dbReference>
<feature type="transmembrane region" description="Helical" evidence="8">
    <location>
        <begin position="1293"/>
        <end position="1312"/>
    </location>
</feature>
<feature type="transmembrane region" description="Helical" evidence="8">
    <location>
        <begin position="1118"/>
        <end position="1136"/>
    </location>
</feature>
<feature type="compositionally biased region" description="Polar residues" evidence="7">
    <location>
        <begin position="31"/>
        <end position="41"/>
    </location>
</feature>
<evidence type="ECO:0000256" key="2">
    <source>
        <dbReference type="ARBA" id="ARBA00022448"/>
    </source>
</evidence>
<feature type="compositionally biased region" description="Basic and acidic residues" evidence="7">
    <location>
        <begin position="744"/>
        <end position="760"/>
    </location>
</feature>
<evidence type="ECO:0008006" key="11">
    <source>
        <dbReference type="Google" id="ProtNLM"/>
    </source>
</evidence>
<comment type="subcellular location">
    <subcellularLocation>
        <location evidence="1">Cell membrane</location>
        <topology evidence="1">Multi-pass membrane protein</topology>
    </subcellularLocation>
</comment>
<name>A0A9N9YEI8_9HYPO</name>
<feature type="region of interest" description="Disordered" evidence="7">
    <location>
        <begin position="731"/>
        <end position="760"/>
    </location>
</feature>
<dbReference type="OrthoDB" id="10250282at2759"/>
<feature type="region of interest" description="Disordered" evidence="7">
    <location>
        <begin position="318"/>
        <end position="343"/>
    </location>
</feature>
<feature type="transmembrane region" description="Helical" evidence="8">
    <location>
        <begin position="1083"/>
        <end position="1106"/>
    </location>
</feature>
<feature type="compositionally biased region" description="Polar residues" evidence="7">
    <location>
        <begin position="149"/>
        <end position="182"/>
    </location>
</feature>
<feature type="transmembrane region" description="Helical" evidence="8">
    <location>
        <begin position="883"/>
        <end position="902"/>
    </location>
</feature>
<keyword evidence="6 8" id="KW-0472">Membrane</keyword>
<dbReference type="GO" id="GO:0022857">
    <property type="term" value="F:transmembrane transporter activity"/>
    <property type="evidence" value="ECO:0007669"/>
    <property type="project" value="TreeGrafter"/>
</dbReference>
<comment type="caution">
    <text evidence="9">The sequence shown here is derived from an EMBL/GenBank/DDBJ whole genome shotgun (WGS) entry which is preliminary data.</text>
</comment>
<feature type="transmembrane region" description="Helical" evidence="8">
    <location>
        <begin position="1260"/>
        <end position="1281"/>
    </location>
</feature>
<keyword evidence="4 8" id="KW-0812">Transmembrane</keyword>
<feature type="region of interest" description="Disordered" evidence="7">
    <location>
        <begin position="81"/>
        <end position="192"/>
    </location>
</feature>
<feature type="transmembrane region" description="Helical" evidence="8">
    <location>
        <begin position="850"/>
        <end position="871"/>
    </location>
</feature>
<dbReference type="PANTHER" id="PTHR23502">
    <property type="entry name" value="MAJOR FACILITATOR SUPERFAMILY"/>
    <property type="match status" value="1"/>
</dbReference>
<keyword evidence="10" id="KW-1185">Reference proteome</keyword>
<feature type="compositionally biased region" description="Polar residues" evidence="7">
    <location>
        <begin position="532"/>
        <end position="543"/>
    </location>
</feature>
<feature type="region of interest" description="Disordered" evidence="7">
    <location>
        <begin position="250"/>
        <end position="291"/>
    </location>
</feature>
<feature type="compositionally biased region" description="Basic and acidic residues" evidence="7">
    <location>
        <begin position="551"/>
        <end position="561"/>
    </location>
</feature>
<keyword evidence="2" id="KW-0813">Transport</keyword>
<evidence type="ECO:0000256" key="6">
    <source>
        <dbReference type="ARBA" id="ARBA00023136"/>
    </source>
</evidence>
<organism evidence="9 10">
    <name type="scientific">Clonostachys rhizophaga</name>
    <dbReference type="NCBI Taxonomy" id="160324"/>
    <lineage>
        <taxon>Eukaryota</taxon>
        <taxon>Fungi</taxon>
        <taxon>Dikarya</taxon>
        <taxon>Ascomycota</taxon>
        <taxon>Pezizomycotina</taxon>
        <taxon>Sordariomycetes</taxon>
        <taxon>Hypocreomycetidae</taxon>
        <taxon>Hypocreales</taxon>
        <taxon>Bionectriaceae</taxon>
        <taxon>Clonostachys</taxon>
    </lineage>
</organism>
<accession>A0A9N9YEI8</accession>
<dbReference type="Gene3D" id="1.20.1250.20">
    <property type="entry name" value="MFS general substrate transporter like domains"/>
    <property type="match status" value="1"/>
</dbReference>
<dbReference type="PANTHER" id="PTHR23502:SF186">
    <property type="entry name" value="MAJOR FACILITATOR SUPERFAMILY (MFS) PROFILE DOMAIN-CONTAINING PROTEIN"/>
    <property type="match status" value="1"/>
</dbReference>
<feature type="region of interest" description="Disordered" evidence="7">
    <location>
        <begin position="665"/>
        <end position="704"/>
    </location>
</feature>
<gene>
    <name evidence="9" type="ORF">CRHIZ90672A_00015961</name>
</gene>
<feature type="compositionally biased region" description="Basic and acidic residues" evidence="7">
    <location>
        <begin position="318"/>
        <end position="336"/>
    </location>
</feature>
<dbReference type="SUPFAM" id="SSF103473">
    <property type="entry name" value="MFS general substrate transporter"/>
    <property type="match status" value="1"/>
</dbReference>
<feature type="compositionally biased region" description="Polar residues" evidence="7">
    <location>
        <begin position="668"/>
        <end position="678"/>
    </location>
</feature>
<feature type="transmembrane region" description="Helical" evidence="8">
    <location>
        <begin position="971"/>
        <end position="995"/>
    </location>
</feature>
<dbReference type="EMBL" id="CABFNQ020000437">
    <property type="protein sequence ID" value="CAH0014753.1"/>
    <property type="molecule type" value="Genomic_DNA"/>
</dbReference>
<feature type="compositionally biased region" description="Polar residues" evidence="7">
    <location>
        <begin position="255"/>
        <end position="287"/>
    </location>
</feature>
<evidence type="ECO:0000313" key="10">
    <source>
        <dbReference type="Proteomes" id="UP000696573"/>
    </source>
</evidence>
<keyword evidence="5 8" id="KW-1133">Transmembrane helix</keyword>
<feature type="transmembrane region" description="Helical" evidence="8">
    <location>
        <begin position="1001"/>
        <end position="1021"/>
    </location>
</feature>
<evidence type="ECO:0000256" key="8">
    <source>
        <dbReference type="SAM" id="Phobius"/>
    </source>
</evidence>
<evidence type="ECO:0000256" key="3">
    <source>
        <dbReference type="ARBA" id="ARBA00022475"/>
    </source>
</evidence>
<feature type="compositionally biased region" description="Basic and acidic residues" evidence="7">
    <location>
        <begin position="134"/>
        <end position="143"/>
    </location>
</feature>
<sequence>METGDFDNTPAPSTRPSLAILRPEEDDTGLSIASSHQGSTSYRHHLLKTVTGGSFIADRNLPVPPILSSYSLPKSVHAIIDGPKLERENQSFSAEQQIKAPATPPPAPIPGKRGAPQQTPKPERDVSSLPLTEMKQRALEHSRNRSRNTESSVDNSSTRDSVRLSSTVGRNSPVSDQVSIRSGETHETRADGSALVTKVSVTVPRIQGHNPVVKVRPAFDQVSLFPEADKAHEYVPRSVEKVGPFVPELNKHSEVSSTPSSQIRLYPTQSETPHQQSESISKFNVENNPDLGTKKYESLSKVRPFDHTYSKGCYSHEIENDARPGEEAKRPIDQKDQSSTPNILNSTEHALDECEIANGEYQLQRKRVSGQHSIRKDETFPTENEFGTHLIEEHGEEADFVNPTTKGSEAQHEVSQCNVCPTSVENRQHEWDICTTVSAVEQAAGAHSIQECAPSKDAKSIETNQHNMSDCQGDERELMIITSGEPLIAKHQNSQDSGNGENGTDQEGSNPSETKNGHRNALQWIKQVFRQRGSNESAPTNFTVMGHNRRRDSEPLRKTSDRNTLLAGSSSQSAKSGTGIDEAGFTQAVSDLERLFGEAIAVISQAVEHSEKFCNQRIQIPEHERYPRAQSLGNHHRFLEAASNSGGRRLSEMELIEIFPHRAETAPTRDSTNKTSLVVPNRRSSWKKSPLGRHQPANSHQGIPIREQASSCSISGAVCDVLEVVEFSRDDRKTTSNNTVRRITPPDHHLSGRKELAGDNTLPERDVAGRQMNHDHGINLRHRSHVSLRGLQPFSLARSHKRQSIARDWSPVRKRFVATVACISTALIGLIVGIYSGLVPKIQYYIIDESHLAVLGNAGCFLGLAIPTFFCWPLPLLHGRKPYILTSLALAMPLLFPQALAVDSQRITNTGSWRALLLASRALMGASLGFASMNFHSILTDLFGASLMSANPHEEVVDRYDARRHGGGMGIWLGIWTWCWIGSLAVGFLIGAAIINEQPPAWGFYVSIILIAMVLILNIICPEVRRSAYRRSMTEVRTETDISRRIARGEVMMHRVRTGPKWCGQEVFHGVLLSLEMLHQPGFAVLALYVAWIYAQIVLTIILLGSLTSKIYRLQSPYVGFLVGSVALGALLAIPFQKASFFSRSRGSRVNSSRATLDRKLSWTSHLGRRAVFTSLLPVAGGCYAAASTGPPLHVSVPTLLAFGVGFLSSLAISECNGIIMEAFDTSDLCPGMTGRQRDPSGDMGKRINYSSFPRVTSGYAIIHTFAFILSAFSTALGGLMTRTLGQRVSSGIVAGILFLLTMSLLLVLIRFKNVQIIPDSKTEEMEKIVDARRKSIAKIETITEEGQDIFEADEAWKPAMMGNPVSELRRMNVLEFGSMSRWQEIRKRNKLIDEDAHLCNRTALGEGLEALDDHMSELRRDAHELLRMASLKSLKGKRSRLFRRSDQGSDNSHQLEMDNLSTGGESIEQTSGSQFQERDLGSRTVLEEDEIEGTNSHQVRDK</sequence>
<dbReference type="Proteomes" id="UP000696573">
    <property type="component" value="Unassembled WGS sequence"/>
</dbReference>
<feature type="compositionally biased region" description="Polar residues" evidence="7">
    <location>
        <begin position="1494"/>
        <end position="1503"/>
    </location>
</feature>
<feature type="compositionally biased region" description="Polar residues" evidence="7">
    <location>
        <begin position="1449"/>
        <end position="1476"/>
    </location>
</feature>
<feature type="transmembrane region" description="Helical" evidence="8">
    <location>
        <begin position="816"/>
        <end position="838"/>
    </location>
</feature>
<feature type="region of interest" description="Disordered" evidence="7">
    <location>
        <begin position="490"/>
        <end position="517"/>
    </location>
</feature>
<feature type="compositionally biased region" description="Polar residues" evidence="7">
    <location>
        <begin position="491"/>
        <end position="514"/>
    </location>
</feature>
<feature type="region of interest" description="Disordered" evidence="7">
    <location>
        <begin position="1440"/>
        <end position="1503"/>
    </location>
</feature>
<dbReference type="InterPro" id="IPR036259">
    <property type="entry name" value="MFS_trans_sf"/>
</dbReference>
<evidence type="ECO:0000256" key="4">
    <source>
        <dbReference type="ARBA" id="ARBA00022692"/>
    </source>
</evidence>
<dbReference type="GO" id="GO:0005886">
    <property type="term" value="C:plasma membrane"/>
    <property type="evidence" value="ECO:0007669"/>
    <property type="project" value="UniProtKB-SubCell"/>
</dbReference>